<proteinExistence type="predicted"/>
<dbReference type="InterPro" id="IPR012337">
    <property type="entry name" value="RNaseH-like_sf"/>
</dbReference>
<sequence length="166" mass="18833">MTEAEVIWIDIEASGLEMASYPIEVGFASNTGSLRESFLIDPDTVPQGVDWTFWSTAAEGIHKIPREQLAGQLSVYEAAERLNSLLRGCRVLSDAQDFDRRWLDRLHAAAGVDPTYEVIGLSGWCLENRQNAWAWWLLRKGREVPHRALPDCDLALQLGRECEFWD</sequence>
<name>A0A1M5U4Q8_9GAMM</name>
<dbReference type="STRING" id="299255.SAMN02745129_2404"/>
<dbReference type="InterPro" id="IPR036397">
    <property type="entry name" value="RNaseH_sf"/>
</dbReference>
<dbReference type="SUPFAM" id="SSF53098">
    <property type="entry name" value="Ribonuclease H-like"/>
    <property type="match status" value="1"/>
</dbReference>
<keyword evidence="2" id="KW-1185">Reference proteome</keyword>
<accession>A0A1M5U4Q8</accession>
<dbReference type="OrthoDB" id="5705783at2"/>
<dbReference type="Gene3D" id="3.30.420.10">
    <property type="entry name" value="Ribonuclease H-like superfamily/Ribonuclease H"/>
    <property type="match status" value="1"/>
</dbReference>
<evidence type="ECO:0008006" key="3">
    <source>
        <dbReference type="Google" id="ProtNLM"/>
    </source>
</evidence>
<organism evidence="1 2">
    <name type="scientific">Ferrimonas marina</name>
    <dbReference type="NCBI Taxonomy" id="299255"/>
    <lineage>
        <taxon>Bacteria</taxon>
        <taxon>Pseudomonadati</taxon>
        <taxon>Pseudomonadota</taxon>
        <taxon>Gammaproteobacteria</taxon>
        <taxon>Alteromonadales</taxon>
        <taxon>Ferrimonadaceae</taxon>
        <taxon>Ferrimonas</taxon>
    </lineage>
</organism>
<evidence type="ECO:0000313" key="2">
    <source>
        <dbReference type="Proteomes" id="UP000184268"/>
    </source>
</evidence>
<reference evidence="1 2" key="1">
    <citation type="submission" date="2016-11" db="EMBL/GenBank/DDBJ databases">
        <authorList>
            <person name="Jaros S."/>
            <person name="Januszkiewicz K."/>
            <person name="Wedrychowicz H."/>
        </authorList>
    </citation>
    <scope>NUCLEOTIDE SEQUENCE [LARGE SCALE GENOMIC DNA]</scope>
    <source>
        <strain evidence="1 2">DSM 16917</strain>
    </source>
</reference>
<protein>
    <recommendedName>
        <fullName evidence="3">Exonuclease</fullName>
    </recommendedName>
</protein>
<evidence type="ECO:0000313" key="1">
    <source>
        <dbReference type="EMBL" id="SHH57836.1"/>
    </source>
</evidence>
<dbReference type="EMBL" id="FQXG01000003">
    <property type="protein sequence ID" value="SHH57836.1"/>
    <property type="molecule type" value="Genomic_DNA"/>
</dbReference>
<dbReference type="RefSeq" id="WP_067655620.1">
    <property type="nucleotide sequence ID" value="NZ_FQXG01000003.1"/>
</dbReference>
<dbReference type="GO" id="GO:0003676">
    <property type="term" value="F:nucleic acid binding"/>
    <property type="evidence" value="ECO:0007669"/>
    <property type="project" value="InterPro"/>
</dbReference>
<gene>
    <name evidence="1" type="ORF">SAMN02745129_2404</name>
</gene>
<dbReference type="Proteomes" id="UP000184268">
    <property type="component" value="Unassembled WGS sequence"/>
</dbReference>
<dbReference type="AlphaFoldDB" id="A0A1M5U4Q8"/>